<protein>
    <submittedName>
        <fullName evidence="3">Reverse transcriptase domain-containing protein</fullName>
    </submittedName>
</protein>
<dbReference type="InterPro" id="IPR013597">
    <property type="entry name" value="Mat_intron_G2"/>
</dbReference>
<gene>
    <name evidence="3" type="ORF">ACFOUY_15360</name>
</gene>
<dbReference type="InterPro" id="IPR051083">
    <property type="entry name" value="GrpII_Intron_Splice-Mob/Def"/>
</dbReference>
<dbReference type="RefSeq" id="WP_378961870.1">
    <property type="nucleotide sequence ID" value="NZ_JBHSBY010000134.1"/>
</dbReference>
<dbReference type="InterPro" id="IPR000477">
    <property type="entry name" value="RT_dom"/>
</dbReference>
<evidence type="ECO:0000259" key="2">
    <source>
        <dbReference type="PROSITE" id="PS50878"/>
    </source>
</evidence>
<name>A0ABV8NQ35_9SPHI</name>
<keyword evidence="3" id="KW-0548">Nucleotidyltransferase</keyword>
<dbReference type="InterPro" id="IPR043502">
    <property type="entry name" value="DNA/RNA_pol_sf"/>
</dbReference>
<dbReference type="EMBL" id="JBHSBY010000134">
    <property type="protein sequence ID" value="MFC4198083.1"/>
    <property type="molecule type" value="Genomic_DNA"/>
</dbReference>
<evidence type="ECO:0000313" key="3">
    <source>
        <dbReference type="EMBL" id="MFC4198083.1"/>
    </source>
</evidence>
<dbReference type="Pfam" id="PF08388">
    <property type="entry name" value="GIIM"/>
    <property type="match status" value="1"/>
</dbReference>
<accession>A0ABV8NQ35</accession>
<evidence type="ECO:0000256" key="1">
    <source>
        <dbReference type="ARBA" id="ARBA00034120"/>
    </source>
</evidence>
<reference evidence="4" key="1">
    <citation type="journal article" date="2019" name="Int. J. Syst. Evol. Microbiol.">
        <title>The Global Catalogue of Microorganisms (GCM) 10K type strain sequencing project: providing services to taxonomists for standard genome sequencing and annotation.</title>
        <authorList>
            <consortium name="The Broad Institute Genomics Platform"/>
            <consortium name="The Broad Institute Genome Sequencing Center for Infectious Disease"/>
            <person name="Wu L."/>
            <person name="Ma J."/>
        </authorList>
    </citation>
    <scope>NUCLEOTIDE SEQUENCE [LARGE SCALE GENOMIC DNA]</scope>
    <source>
        <strain evidence="4">CCM 8689</strain>
    </source>
</reference>
<organism evidence="3 4">
    <name type="scientific">Pedobacter jamesrossensis</name>
    <dbReference type="NCBI Taxonomy" id="1908238"/>
    <lineage>
        <taxon>Bacteria</taxon>
        <taxon>Pseudomonadati</taxon>
        <taxon>Bacteroidota</taxon>
        <taxon>Sphingobacteriia</taxon>
        <taxon>Sphingobacteriales</taxon>
        <taxon>Sphingobacteriaceae</taxon>
        <taxon>Pedobacter</taxon>
    </lineage>
</organism>
<feature type="domain" description="Reverse transcriptase" evidence="2">
    <location>
        <begin position="1"/>
        <end position="115"/>
    </location>
</feature>
<keyword evidence="3" id="KW-0695">RNA-directed DNA polymerase</keyword>
<dbReference type="SUPFAM" id="SSF56672">
    <property type="entry name" value="DNA/RNA polymerases"/>
    <property type="match status" value="1"/>
</dbReference>
<feature type="non-terminal residue" evidence="3">
    <location>
        <position position="1"/>
    </location>
</feature>
<dbReference type="PANTHER" id="PTHR34047:SF8">
    <property type="entry name" value="PROTEIN YKFC"/>
    <property type="match status" value="1"/>
</dbReference>
<proteinExistence type="inferred from homology"/>
<keyword evidence="4" id="KW-1185">Reference proteome</keyword>
<dbReference type="CDD" id="cd01651">
    <property type="entry name" value="RT_G2_intron"/>
    <property type="match status" value="1"/>
</dbReference>
<keyword evidence="3" id="KW-0808">Transferase</keyword>
<dbReference type="GO" id="GO:0003964">
    <property type="term" value="F:RNA-directed DNA polymerase activity"/>
    <property type="evidence" value="ECO:0007669"/>
    <property type="project" value="UniProtKB-KW"/>
</dbReference>
<comment type="caution">
    <text evidence="3">The sequence shown here is derived from an EMBL/GenBank/DDBJ whole genome shotgun (WGS) entry which is preliminary data.</text>
</comment>
<dbReference type="Pfam" id="PF00078">
    <property type="entry name" value="RVT_1"/>
    <property type="match status" value="1"/>
</dbReference>
<dbReference type="PANTHER" id="PTHR34047">
    <property type="entry name" value="NUCLEAR INTRON MATURASE 1, MITOCHONDRIAL-RELATED"/>
    <property type="match status" value="1"/>
</dbReference>
<sequence length="261" mass="30204">KDGRMISLIHKYLRSGVIVAGKFEQTNLGVPQGGPLSPLLSNIMLNELDKELTKRGHRFVRYADDLVVFCRSKRGAQRTMASTVRFIRDKLFLGVNLEKSKVEYAGNAKFLGYSFYKTKGLWRLRTHPKSASRMKAKLRMLTSRSNGWSNDQRKDKLKQFVTGWVGYFKLADMKSLLSRTDEWLRRRLRMIFWKQWKLVRTRIANLVKLGIERAKAFQFANTRKSLWRTSNSPILSSSVTTKRLEAAGYPSLAKSYSDVRN</sequence>
<evidence type="ECO:0000313" key="4">
    <source>
        <dbReference type="Proteomes" id="UP001595792"/>
    </source>
</evidence>
<dbReference type="Proteomes" id="UP001595792">
    <property type="component" value="Unassembled WGS sequence"/>
</dbReference>
<comment type="similarity">
    <text evidence="1">Belongs to the bacterial reverse transcriptase family.</text>
</comment>
<dbReference type="PROSITE" id="PS50878">
    <property type="entry name" value="RT_POL"/>
    <property type="match status" value="1"/>
</dbReference>